<comment type="similarity">
    <text evidence="1">Belongs to the glycosyltransferase 2 family.</text>
</comment>
<dbReference type="Pfam" id="PF00535">
    <property type="entry name" value="Glycos_transf_2"/>
    <property type="match status" value="1"/>
</dbReference>
<dbReference type="InterPro" id="IPR001173">
    <property type="entry name" value="Glyco_trans_2-like"/>
</dbReference>
<evidence type="ECO:0000259" key="2">
    <source>
        <dbReference type="Pfam" id="PF00535"/>
    </source>
</evidence>
<dbReference type="Gene3D" id="3.90.550.10">
    <property type="entry name" value="Spore Coat Polysaccharide Biosynthesis Protein SpsA, Chain A"/>
    <property type="match status" value="1"/>
</dbReference>
<dbReference type="PANTHER" id="PTHR22916:SF3">
    <property type="entry name" value="UDP-GLCNAC:BETAGAL BETA-1,3-N-ACETYLGLUCOSAMINYLTRANSFERASE-LIKE PROTEIN 1"/>
    <property type="match status" value="1"/>
</dbReference>
<reference evidence="3 4" key="1">
    <citation type="submission" date="2016-07" db="EMBL/GenBank/DDBJ databases">
        <authorList>
            <person name="Townsley L."/>
            <person name="Shank E.A."/>
        </authorList>
    </citation>
    <scope>NUCLEOTIDE SEQUENCE [LARGE SCALE GENOMIC DNA]</scope>
    <source>
        <strain evidence="3 4">CH01</strain>
    </source>
</reference>
<dbReference type="InterPro" id="IPR029044">
    <property type="entry name" value="Nucleotide-diphossugar_trans"/>
</dbReference>
<evidence type="ECO:0000256" key="1">
    <source>
        <dbReference type="ARBA" id="ARBA00006739"/>
    </source>
</evidence>
<dbReference type="CDD" id="cd00761">
    <property type="entry name" value="Glyco_tranf_GTA_type"/>
    <property type="match status" value="1"/>
</dbReference>
<name>A0ABX2ZK70_9BACI</name>
<evidence type="ECO:0000313" key="3">
    <source>
        <dbReference type="EMBL" id="ODG90073.1"/>
    </source>
</evidence>
<organism evidence="3 4">
    <name type="scientific">Gottfriedia luciferensis</name>
    <dbReference type="NCBI Taxonomy" id="178774"/>
    <lineage>
        <taxon>Bacteria</taxon>
        <taxon>Bacillati</taxon>
        <taxon>Bacillota</taxon>
        <taxon>Bacilli</taxon>
        <taxon>Bacillales</taxon>
        <taxon>Bacillaceae</taxon>
        <taxon>Gottfriedia</taxon>
    </lineage>
</organism>
<sequence length="356" mass="41054">MTNYKLSVVVINYNKEKFIEESLQSVMDQSLENIELIVVDDGSTDKSSVLAEEFTKKYQNAKFIKQENKGPSAARNTGLSHASGEYIAFLDGDDIAYPDAYGQLYSLAKKYNADTAVGNILCFNGEKTWRLNYMKEIFKEGLPENRQILKNPELHLTPSASNKLFKKELLEREDIRFHDELRVGEDLFFTEKSLLKSNCTVVCDVDVIGYRIEDPENSLIKSGTIQFFKQLVVLQKELRSYYEENGFTKELIHIERRQLKFFINSINLKANKLPNDEKLNLASVGNEFMKTIRNESIKNELSVVPKFVAETLRLNDKRGLKIYLSLKSNPKMTNSKLRKVVYLLSLFSLRYKFVKS</sequence>
<dbReference type="EMBL" id="MDKC01000036">
    <property type="protein sequence ID" value="ODG90073.1"/>
    <property type="molecule type" value="Genomic_DNA"/>
</dbReference>
<accession>A0ABX2ZK70</accession>
<dbReference type="SUPFAM" id="SSF53448">
    <property type="entry name" value="Nucleotide-diphospho-sugar transferases"/>
    <property type="match status" value="1"/>
</dbReference>
<dbReference type="Proteomes" id="UP000094580">
    <property type="component" value="Unassembled WGS sequence"/>
</dbReference>
<protein>
    <recommendedName>
        <fullName evidence="2">Glycosyltransferase 2-like domain-containing protein</fullName>
    </recommendedName>
</protein>
<dbReference type="RefSeq" id="WP_069035402.1">
    <property type="nucleotide sequence ID" value="NZ_MDKC01000036.1"/>
</dbReference>
<keyword evidence="4" id="KW-1185">Reference proteome</keyword>
<gene>
    <name evidence="3" type="ORF">BED47_14520</name>
</gene>
<evidence type="ECO:0000313" key="4">
    <source>
        <dbReference type="Proteomes" id="UP000094580"/>
    </source>
</evidence>
<proteinExistence type="inferred from homology"/>
<dbReference type="PANTHER" id="PTHR22916">
    <property type="entry name" value="GLYCOSYLTRANSFERASE"/>
    <property type="match status" value="1"/>
</dbReference>
<comment type="caution">
    <text evidence="3">The sequence shown here is derived from an EMBL/GenBank/DDBJ whole genome shotgun (WGS) entry which is preliminary data.</text>
</comment>
<feature type="domain" description="Glycosyltransferase 2-like" evidence="2">
    <location>
        <begin position="7"/>
        <end position="171"/>
    </location>
</feature>